<proteinExistence type="predicted"/>
<evidence type="ECO:0000313" key="1">
    <source>
        <dbReference type="EMBL" id="KAI9900830.1"/>
    </source>
</evidence>
<gene>
    <name evidence="1" type="ORF">N3K66_005092</name>
</gene>
<comment type="caution">
    <text evidence="1">The sequence shown here is derived from an EMBL/GenBank/DDBJ whole genome shotgun (WGS) entry which is preliminary data.</text>
</comment>
<keyword evidence="2" id="KW-1185">Reference proteome</keyword>
<name>A0ACC0V4H6_9HYPO</name>
<protein>
    <submittedName>
        <fullName evidence="1">Uncharacterized protein</fullName>
    </submittedName>
</protein>
<dbReference type="EMBL" id="CM047943">
    <property type="protein sequence ID" value="KAI9900830.1"/>
    <property type="molecule type" value="Genomic_DNA"/>
</dbReference>
<reference evidence="1" key="1">
    <citation type="submission" date="2022-10" db="EMBL/GenBank/DDBJ databases">
        <title>Complete Genome of Trichothecium roseum strain YXFP-22015, a Plant Pathogen Isolated from Citrus.</title>
        <authorList>
            <person name="Wang Y."/>
            <person name="Zhu L."/>
        </authorList>
    </citation>
    <scope>NUCLEOTIDE SEQUENCE</scope>
    <source>
        <strain evidence="1">YXFP-22015</strain>
    </source>
</reference>
<sequence length="678" mass="77088">MQCRRLLDYIAEERPHGLTAKHMSGEDVVLAWRVLLEIEPTEITDEHIRFAKALHAVWKTGNCVDRTGTPELQWSFLVRVLSIYGGAQEALQELDSKWHNEAYSEYFTGRSKVPLSVAKGLAREGLEEGLLKLTRLAEDGQFSGMERLYEILAVFFAKQDRVPETRQWFAKCHNQSSPNAGTLRELATFARRNNLQDWAMPIFLKISQNQPGKNMWDVILFAALLLGQSWDKVRILMSHMVDRDGPLSPDVGIINSLLRAAVEMGNREITDDILALAVEKGIRPSPESYVILLDLYITTGESKEAEEAFQRLQFSEPVSRSGNWDLSLEYSAVLNRYLVHLAKQDVPNFKHISEILEQVDNDRYLLGPETTALLCVRFLENDQHFDVMDILSVHSFLYSEAQREVVQNGFLAFCLDPLTSTSRAWNAYQLLEQFFQDTSSERRVSLMHAFFDRKRSDMGTHIFNNMRSHRNAAYRPTFQTYVECLERLAEHPDAEGVTQVYNLLKMDTAVTPNTKLYTALMTAFAASNLPSKAIDFWYEIISSREGPSYATLEAIFFTLEKKSGGAAQARKIWEKLEAMDLEVTPEVFNAYVGATAASASDKELYTLILSMPSVVGTQPDATTLGIAYNALPGQDLQRNFQDWAEGRLASDWAKLLKLGRRLNEYGLCQFKMKRVIRP</sequence>
<evidence type="ECO:0000313" key="2">
    <source>
        <dbReference type="Proteomes" id="UP001163324"/>
    </source>
</evidence>
<accession>A0ACC0V4H6</accession>
<organism evidence="1 2">
    <name type="scientific">Trichothecium roseum</name>
    <dbReference type="NCBI Taxonomy" id="47278"/>
    <lineage>
        <taxon>Eukaryota</taxon>
        <taxon>Fungi</taxon>
        <taxon>Dikarya</taxon>
        <taxon>Ascomycota</taxon>
        <taxon>Pezizomycotina</taxon>
        <taxon>Sordariomycetes</taxon>
        <taxon>Hypocreomycetidae</taxon>
        <taxon>Hypocreales</taxon>
        <taxon>Hypocreales incertae sedis</taxon>
        <taxon>Trichothecium</taxon>
    </lineage>
</organism>
<dbReference type="Proteomes" id="UP001163324">
    <property type="component" value="Chromosome 4"/>
</dbReference>